<name>Q12YG6_METBU</name>
<dbReference type="OrthoDB" id="131732at2157"/>
<dbReference type="KEGG" id="mbu:Mbur_0532"/>
<sequence>MNRTNILSILLVLCIGIMLTANVSANQFEKTDNLDPFFVTIDSAELIASHYKQQIQTSVSDFSDWENAKIECSSTLYDLEGNPTVYAFEVSDKKQYMGYMLISASKRNYPILAFTKNEIPFENSEMKKKSIDSANQYMSKDTIEYESPKQLYLGGTYYLEEYDLKDRNGMTKNKIIVDLITGEAISSDELDLFSNENDESLQYSDKEEITVMWEELDAQISSSALNSYSYLTYSVMDHKIAGVPYYDYYLGCTPTAAANVLGYWEGGSYSSLPEGDTLISELATEMYTDSDGVTYTPLIDDGIEDVCSNHGYNNFDATNDYYLSWSEVKSEIDSSRPFMINMNSGGLASGRTQAYGQHSVACTGYLDSTTDYVILHDGWSGTDDHYLIFGNWGVAVATWVRP</sequence>
<organism evidence="2 3">
    <name type="scientific">Methanococcoides burtonii (strain DSM 6242 / NBRC 107633 / OCM 468 / ACE-M)</name>
    <dbReference type="NCBI Taxonomy" id="259564"/>
    <lineage>
        <taxon>Archaea</taxon>
        <taxon>Methanobacteriati</taxon>
        <taxon>Methanobacteriota</taxon>
        <taxon>Stenosarchaea group</taxon>
        <taxon>Methanomicrobia</taxon>
        <taxon>Methanosarcinales</taxon>
        <taxon>Methanosarcinaceae</taxon>
        <taxon>Methanococcoides</taxon>
    </lineage>
</organism>
<accession>Q12YG6</accession>
<reference evidence="3" key="1">
    <citation type="journal article" date="2009" name="ISME J.">
        <title>The genome sequence of the psychrophilic archaeon, Methanococcoides burtonii: the role of genome evolution in cold adaptation.</title>
        <authorList>
            <person name="Allen M.A."/>
            <person name="Lauro F.M."/>
            <person name="Williams T.J."/>
            <person name="Burg D."/>
            <person name="Siddiqui K.S."/>
            <person name="De Francisci D."/>
            <person name="Chong K.W."/>
            <person name="Pilak O."/>
            <person name="Chew H.H."/>
            <person name="De Maere M.Z."/>
            <person name="Ting L."/>
            <person name="Katrib M."/>
            <person name="Ng C."/>
            <person name="Sowers K.R."/>
            <person name="Galperin M.Y."/>
            <person name="Anderson I.J."/>
            <person name="Ivanova N."/>
            <person name="Dalin E."/>
            <person name="Martinez M."/>
            <person name="Lapidus A."/>
            <person name="Hauser L."/>
            <person name="Land M."/>
            <person name="Thomas T."/>
            <person name="Cavicchioli R."/>
        </authorList>
    </citation>
    <scope>NUCLEOTIDE SEQUENCE [LARGE SCALE GENOMIC DNA]</scope>
    <source>
        <strain evidence="3">DSM 6242 / NBRC 107633 / OCM 468 / ACE-M</strain>
    </source>
</reference>
<dbReference type="Pfam" id="PF13529">
    <property type="entry name" value="Peptidase_C39_2"/>
    <property type="match status" value="1"/>
</dbReference>
<dbReference type="SUPFAM" id="SSF54001">
    <property type="entry name" value="Cysteine proteinases"/>
    <property type="match status" value="1"/>
</dbReference>
<dbReference type="InterPro" id="IPR038765">
    <property type="entry name" value="Papain-like_cys_pep_sf"/>
</dbReference>
<proteinExistence type="predicted"/>
<gene>
    <name evidence="2" type="ordered locus">Mbur_0532</name>
</gene>
<feature type="domain" description="Peptidase C39-like" evidence="1">
    <location>
        <begin position="249"/>
        <end position="379"/>
    </location>
</feature>
<dbReference type="Gene3D" id="3.90.70.10">
    <property type="entry name" value="Cysteine proteinases"/>
    <property type="match status" value="1"/>
</dbReference>
<evidence type="ECO:0000259" key="1">
    <source>
        <dbReference type="Pfam" id="PF13529"/>
    </source>
</evidence>
<dbReference type="GeneID" id="3998241"/>
<dbReference type="InterPro" id="IPR039564">
    <property type="entry name" value="Peptidase_C39-like"/>
</dbReference>
<dbReference type="AlphaFoldDB" id="Q12YG6"/>
<dbReference type="RefSeq" id="WP_011498672.1">
    <property type="nucleotide sequence ID" value="NC_007955.1"/>
</dbReference>
<dbReference type="HOGENOM" id="CLU_025918_0_0_2"/>
<dbReference type="Proteomes" id="UP000001979">
    <property type="component" value="Chromosome"/>
</dbReference>
<keyword evidence="3" id="KW-1185">Reference proteome</keyword>
<dbReference type="EMBL" id="CP000300">
    <property type="protein sequence ID" value="ABE51510.1"/>
    <property type="molecule type" value="Genomic_DNA"/>
</dbReference>
<protein>
    <recommendedName>
        <fullName evidence="1">Peptidase C39-like domain-containing protein</fullName>
    </recommendedName>
</protein>
<evidence type="ECO:0000313" key="3">
    <source>
        <dbReference type="Proteomes" id="UP000001979"/>
    </source>
</evidence>
<evidence type="ECO:0000313" key="2">
    <source>
        <dbReference type="EMBL" id="ABE51510.1"/>
    </source>
</evidence>